<dbReference type="EMBL" id="BAAAOA010000037">
    <property type="protein sequence ID" value="GAA1768155.1"/>
    <property type="molecule type" value="Genomic_DNA"/>
</dbReference>
<evidence type="ECO:0000313" key="5">
    <source>
        <dbReference type="Proteomes" id="UP001501204"/>
    </source>
</evidence>
<dbReference type="InterPro" id="IPR013096">
    <property type="entry name" value="Cupin_2"/>
</dbReference>
<dbReference type="Pfam" id="PF07883">
    <property type="entry name" value="Cupin_2"/>
    <property type="match status" value="1"/>
</dbReference>
<evidence type="ECO:0000313" key="4">
    <source>
        <dbReference type="EMBL" id="GAA1768155.1"/>
    </source>
</evidence>
<name>A0ABN2KXT9_9MICC</name>
<feature type="region of interest" description="Disordered" evidence="2">
    <location>
        <begin position="118"/>
        <end position="142"/>
    </location>
</feature>
<dbReference type="SUPFAM" id="SSF51182">
    <property type="entry name" value="RmlC-like cupins"/>
    <property type="match status" value="1"/>
</dbReference>
<accession>A0ABN2KXT9</accession>
<reference evidence="4 5" key="1">
    <citation type="journal article" date="2019" name="Int. J. Syst. Evol. Microbiol.">
        <title>The Global Catalogue of Microorganisms (GCM) 10K type strain sequencing project: providing services to taxonomists for standard genome sequencing and annotation.</title>
        <authorList>
            <consortium name="The Broad Institute Genomics Platform"/>
            <consortium name="The Broad Institute Genome Sequencing Center for Infectious Disease"/>
            <person name="Wu L."/>
            <person name="Ma J."/>
        </authorList>
    </citation>
    <scope>NUCLEOTIDE SEQUENCE [LARGE SCALE GENOMIC DNA]</scope>
    <source>
        <strain evidence="4 5">JCM 14735</strain>
    </source>
</reference>
<dbReference type="RefSeq" id="WP_344123517.1">
    <property type="nucleotide sequence ID" value="NZ_BAAAOA010000037.1"/>
</dbReference>
<dbReference type="PANTHER" id="PTHR35848:SF6">
    <property type="entry name" value="CUPIN TYPE-2 DOMAIN-CONTAINING PROTEIN"/>
    <property type="match status" value="1"/>
</dbReference>
<proteinExistence type="predicted"/>
<dbReference type="Gene3D" id="2.60.120.10">
    <property type="entry name" value="Jelly Rolls"/>
    <property type="match status" value="1"/>
</dbReference>
<dbReference type="InterPro" id="IPR011051">
    <property type="entry name" value="RmlC_Cupin_sf"/>
</dbReference>
<comment type="caution">
    <text evidence="4">The sequence shown here is derived from an EMBL/GenBank/DDBJ whole genome shotgun (WGS) entry which is preliminary data.</text>
</comment>
<dbReference type="Proteomes" id="UP001501204">
    <property type="component" value="Unassembled WGS sequence"/>
</dbReference>
<dbReference type="InterPro" id="IPR014710">
    <property type="entry name" value="RmlC-like_jellyroll"/>
</dbReference>
<evidence type="ECO:0000259" key="3">
    <source>
        <dbReference type="Pfam" id="PF07883"/>
    </source>
</evidence>
<protein>
    <recommendedName>
        <fullName evidence="3">Cupin type-2 domain-containing protein</fullName>
    </recommendedName>
</protein>
<sequence length="142" mass="15498">MLERAGDHAFPYNLHDGSPLRMQWHFYGQSELPVAVQTWELPPGGFEGMHAHGEPDTPLEEIYVFVEGTGHMSVDGEEYPVKAGDAVLAKVGTRHDLRNTGDGPLRLLVVWGQPQPSDYSDFGSATRARLAREGPSSAGSAR</sequence>
<dbReference type="PANTHER" id="PTHR35848">
    <property type="entry name" value="OXALATE-BINDING PROTEIN"/>
    <property type="match status" value="1"/>
</dbReference>
<keyword evidence="5" id="KW-1185">Reference proteome</keyword>
<evidence type="ECO:0000256" key="1">
    <source>
        <dbReference type="ARBA" id="ARBA00022723"/>
    </source>
</evidence>
<organism evidence="4 5">
    <name type="scientific">Kocuria aegyptia</name>
    <dbReference type="NCBI Taxonomy" id="330943"/>
    <lineage>
        <taxon>Bacteria</taxon>
        <taxon>Bacillati</taxon>
        <taxon>Actinomycetota</taxon>
        <taxon>Actinomycetes</taxon>
        <taxon>Micrococcales</taxon>
        <taxon>Micrococcaceae</taxon>
        <taxon>Kocuria</taxon>
    </lineage>
</organism>
<gene>
    <name evidence="4" type="ORF">GCM10009767_28080</name>
</gene>
<evidence type="ECO:0000256" key="2">
    <source>
        <dbReference type="SAM" id="MobiDB-lite"/>
    </source>
</evidence>
<dbReference type="InterPro" id="IPR051610">
    <property type="entry name" value="GPI/OXD"/>
</dbReference>
<keyword evidence="1" id="KW-0479">Metal-binding</keyword>
<feature type="domain" description="Cupin type-2" evidence="3">
    <location>
        <begin position="38"/>
        <end position="111"/>
    </location>
</feature>